<keyword evidence="3" id="KW-1185">Reference proteome</keyword>
<comment type="caution">
    <text evidence="2">The sequence shown here is derived from an EMBL/GenBank/DDBJ whole genome shotgun (WGS) entry which is preliminary data.</text>
</comment>
<feature type="compositionally biased region" description="Polar residues" evidence="1">
    <location>
        <begin position="9"/>
        <end position="29"/>
    </location>
</feature>
<evidence type="ECO:0000313" key="2">
    <source>
        <dbReference type="EMBL" id="MEQ2193361.1"/>
    </source>
</evidence>
<organism evidence="2 3">
    <name type="scientific">Xenoophorus captivus</name>
    <dbReference type="NCBI Taxonomy" id="1517983"/>
    <lineage>
        <taxon>Eukaryota</taxon>
        <taxon>Metazoa</taxon>
        <taxon>Chordata</taxon>
        <taxon>Craniata</taxon>
        <taxon>Vertebrata</taxon>
        <taxon>Euteleostomi</taxon>
        <taxon>Actinopterygii</taxon>
        <taxon>Neopterygii</taxon>
        <taxon>Teleostei</taxon>
        <taxon>Neoteleostei</taxon>
        <taxon>Acanthomorphata</taxon>
        <taxon>Ovalentaria</taxon>
        <taxon>Atherinomorphae</taxon>
        <taxon>Cyprinodontiformes</taxon>
        <taxon>Goodeidae</taxon>
        <taxon>Xenoophorus</taxon>
    </lineage>
</organism>
<evidence type="ECO:0000256" key="1">
    <source>
        <dbReference type="SAM" id="MobiDB-lite"/>
    </source>
</evidence>
<protein>
    <submittedName>
        <fullName evidence="2">Uncharacterized protein</fullName>
    </submittedName>
</protein>
<feature type="region of interest" description="Disordered" evidence="1">
    <location>
        <begin position="1"/>
        <end position="72"/>
    </location>
</feature>
<feature type="non-terminal residue" evidence="2">
    <location>
        <position position="1"/>
    </location>
</feature>
<dbReference type="Proteomes" id="UP001434883">
    <property type="component" value="Unassembled WGS sequence"/>
</dbReference>
<feature type="compositionally biased region" description="Basic and acidic residues" evidence="1">
    <location>
        <begin position="61"/>
        <end position="72"/>
    </location>
</feature>
<sequence length="72" mass="7833">VVDNIRLDASSTSAFEASAPSSTDSSMNADSKLELSSNDKEEEDPADLPLTSQSQYVEDNEMLHTKKDQQSP</sequence>
<name>A0ABV0QC43_9TELE</name>
<gene>
    <name evidence="2" type="ORF">XENOCAPTIV_016144</name>
</gene>
<dbReference type="EMBL" id="JAHRIN010008437">
    <property type="protein sequence ID" value="MEQ2193361.1"/>
    <property type="molecule type" value="Genomic_DNA"/>
</dbReference>
<accession>A0ABV0QC43</accession>
<proteinExistence type="predicted"/>
<evidence type="ECO:0000313" key="3">
    <source>
        <dbReference type="Proteomes" id="UP001434883"/>
    </source>
</evidence>
<reference evidence="2 3" key="1">
    <citation type="submission" date="2021-06" db="EMBL/GenBank/DDBJ databases">
        <authorList>
            <person name="Palmer J.M."/>
        </authorList>
    </citation>
    <scope>NUCLEOTIDE SEQUENCE [LARGE SCALE GENOMIC DNA]</scope>
    <source>
        <strain evidence="2 3">XC_2019</strain>
        <tissue evidence="2">Muscle</tissue>
    </source>
</reference>